<keyword evidence="5 9" id="KW-0472">Membrane</keyword>
<evidence type="ECO:0000313" key="10">
    <source>
        <dbReference type="EMBL" id="KAF4458361.1"/>
    </source>
</evidence>
<dbReference type="GO" id="GO:0005886">
    <property type="term" value="C:plasma membrane"/>
    <property type="evidence" value="ECO:0007669"/>
    <property type="project" value="TreeGrafter"/>
</dbReference>
<sequence length="420" mass="46339">MKESKLKDTPAEVGNGTRNGAPKRERQLLAQLRQCEANLQALKQEKEEISAQLEDMKTEQQGNFLIKKRLDSLESHQDELEEQLAESKNDTERLEHGLTKAKNSLKRHKEKSEAEFSELRKRVKKLKTDRDWMEQQLDDLQDKMGHLANIQTELSNPKRTRMDNDGVVLADNDSSGGSFGALFLFSGILMGMALYYLAVFFLGVKGKSPLMAGVWALPTTVAVAPMATIVVVFIPKTGKYQAFMVVGWGLLVIISGVITILDQDTSTCVTIIIILFLGMAMGILIPVMSIGVQATVIEVDVGHTLSMIYVLRTLGQCLGIAVGISVLSIKLVEEPKSMNLDTDLVNNAMKLIKVSVKQGRFSHELITEAVVTALKYLWVTGGALPGLAFAWASLPSALDFPRMHRQFILSKQAPGSGTRR</sequence>
<comment type="similarity">
    <text evidence="2">Belongs to the major facilitator superfamily. TCR/Tet family.</text>
</comment>
<gene>
    <name evidence="10" type="ORF">FALBO_14905</name>
</gene>
<dbReference type="PANTHER" id="PTHR23501:SF102">
    <property type="entry name" value="DRUG TRANSPORTER, PUTATIVE (AFU_ORTHOLOGUE AFUA_3G08530)-RELATED"/>
    <property type="match status" value="1"/>
</dbReference>
<feature type="transmembrane region" description="Helical" evidence="9">
    <location>
        <begin position="214"/>
        <end position="234"/>
    </location>
</feature>
<dbReference type="SUPFAM" id="SSF103473">
    <property type="entry name" value="MFS general substrate transporter"/>
    <property type="match status" value="1"/>
</dbReference>
<keyword evidence="7" id="KW-0175">Coiled coil</keyword>
<feature type="transmembrane region" description="Helical" evidence="9">
    <location>
        <begin position="179"/>
        <end position="202"/>
    </location>
</feature>
<dbReference type="Proteomes" id="UP000554235">
    <property type="component" value="Unassembled WGS sequence"/>
</dbReference>
<evidence type="ECO:0000256" key="8">
    <source>
        <dbReference type="SAM" id="MobiDB-lite"/>
    </source>
</evidence>
<keyword evidence="11" id="KW-1185">Reference proteome</keyword>
<feature type="transmembrane region" description="Helical" evidence="9">
    <location>
        <begin position="308"/>
        <end position="329"/>
    </location>
</feature>
<feature type="transmembrane region" description="Helical" evidence="9">
    <location>
        <begin position="268"/>
        <end position="288"/>
    </location>
</feature>
<comment type="subcellular location">
    <subcellularLocation>
        <location evidence="1">Membrane</location>
        <topology evidence="1">Multi-pass membrane protein</topology>
    </subcellularLocation>
</comment>
<evidence type="ECO:0000256" key="1">
    <source>
        <dbReference type="ARBA" id="ARBA00004141"/>
    </source>
</evidence>
<evidence type="ECO:0000256" key="6">
    <source>
        <dbReference type="ARBA" id="ARBA00023180"/>
    </source>
</evidence>
<dbReference type="OrthoDB" id="2351791at2759"/>
<dbReference type="Gene3D" id="1.20.1250.20">
    <property type="entry name" value="MFS general substrate transporter like domains"/>
    <property type="match status" value="1"/>
</dbReference>
<feature type="region of interest" description="Disordered" evidence="8">
    <location>
        <begin position="1"/>
        <end position="24"/>
    </location>
</feature>
<dbReference type="EMBL" id="JAADYS010002487">
    <property type="protein sequence ID" value="KAF4458361.1"/>
    <property type="molecule type" value="Genomic_DNA"/>
</dbReference>
<accession>A0A8H4KX73</accession>
<dbReference type="InterPro" id="IPR011701">
    <property type="entry name" value="MFS"/>
</dbReference>
<evidence type="ECO:0000256" key="2">
    <source>
        <dbReference type="ARBA" id="ARBA00007520"/>
    </source>
</evidence>
<feature type="coiled-coil region" evidence="7">
    <location>
        <begin position="25"/>
        <end position="143"/>
    </location>
</feature>
<comment type="caution">
    <text evidence="10">The sequence shown here is derived from an EMBL/GenBank/DDBJ whole genome shotgun (WGS) entry which is preliminary data.</text>
</comment>
<dbReference type="AlphaFoldDB" id="A0A8H4KX73"/>
<dbReference type="InterPro" id="IPR036259">
    <property type="entry name" value="MFS_trans_sf"/>
</dbReference>
<feature type="transmembrane region" description="Helical" evidence="9">
    <location>
        <begin position="240"/>
        <end position="261"/>
    </location>
</feature>
<dbReference type="Pfam" id="PF07690">
    <property type="entry name" value="MFS_1"/>
    <property type="match status" value="1"/>
</dbReference>
<feature type="compositionally biased region" description="Basic and acidic residues" evidence="8">
    <location>
        <begin position="1"/>
        <end position="10"/>
    </location>
</feature>
<evidence type="ECO:0000256" key="7">
    <source>
        <dbReference type="SAM" id="Coils"/>
    </source>
</evidence>
<proteinExistence type="inferred from homology"/>
<dbReference type="PANTHER" id="PTHR23501">
    <property type="entry name" value="MAJOR FACILITATOR SUPERFAMILY"/>
    <property type="match status" value="1"/>
</dbReference>
<evidence type="ECO:0000313" key="11">
    <source>
        <dbReference type="Proteomes" id="UP000554235"/>
    </source>
</evidence>
<evidence type="ECO:0000256" key="3">
    <source>
        <dbReference type="ARBA" id="ARBA00022692"/>
    </source>
</evidence>
<protein>
    <submittedName>
        <fullName evidence="10">Multidrug transporter</fullName>
    </submittedName>
</protein>
<dbReference type="GO" id="GO:0022857">
    <property type="term" value="F:transmembrane transporter activity"/>
    <property type="evidence" value="ECO:0007669"/>
    <property type="project" value="InterPro"/>
</dbReference>
<organism evidence="10 11">
    <name type="scientific">Fusarium albosuccineum</name>
    <dbReference type="NCBI Taxonomy" id="1237068"/>
    <lineage>
        <taxon>Eukaryota</taxon>
        <taxon>Fungi</taxon>
        <taxon>Dikarya</taxon>
        <taxon>Ascomycota</taxon>
        <taxon>Pezizomycotina</taxon>
        <taxon>Sordariomycetes</taxon>
        <taxon>Hypocreomycetidae</taxon>
        <taxon>Hypocreales</taxon>
        <taxon>Nectriaceae</taxon>
        <taxon>Fusarium</taxon>
        <taxon>Fusarium decemcellulare species complex</taxon>
    </lineage>
</organism>
<evidence type="ECO:0000256" key="4">
    <source>
        <dbReference type="ARBA" id="ARBA00022989"/>
    </source>
</evidence>
<evidence type="ECO:0000256" key="9">
    <source>
        <dbReference type="SAM" id="Phobius"/>
    </source>
</evidence>
<evidence type="ECO:0000256" key="5">
    <source>
        <dbReference type="ARBA" id="ARBA00023136"/>
    </source>
</evidence>
<name>A0A8H4KX73_9HYPO</name>
<keyword evidence="4 9" id="KW-1133">Transmembrane helix</keyword>
<keyword evidence="6" id="KW-0325">Glycoprotein</keyword>
<reference evidence="10 11" key="1">
    <citation type="submission" date="2020-01" db="EMBL/GenBank/DDBJ databases">
        <title>Identification and distribution of gene clusters putatively required for synthesis of sphingolipid metabolism inhibitors in phylogenetically diverse species of the filamentous fungus Fusarium.</title>
        <authorList>
            <person name="Kim H.-S."/>
            <person name="Busman M."/>
            <person name="Brown D.W."/>
            <person name="Divon H."/>
            <person name="Uhlig S."/>
            <person name="Proctor R.H."/>
        </authorList>
    </citation>
    <scope>NUCLEOTIDE SEQUENCE [LARGE SCALE GENOMIC DNA]</scope>
    <source>
        <strain evidence="10 11">NRRL 20459</strain>
    </source>
</reference>
<keyword evidence="3 9" id="KW-0812">Transmembrane</keyword>